<reference evidence="9" key="2">
    <citation type="submission" date="2025-09" db="UniProtKB">
        <authorList>
            <consortium name="Ensembl"/>
        </authorList>
    </citation>
    <scope>IDENTIFICATION</scope>
</reference>
<dbReference type="GO" id="GO:0031410">
    <property type="term" value="C:cytoplasmic vesicle"/>
    <property type="evidence" value="ECO:0007669"/>
    <property type="project" value="UniProtKB-ARBA"/>
</dbReference>
<dbReference type="InterPro" id="IPR004012">
    <property type="entry name" value="Run_dom"/>
</dbReference>
<dbReference type="PANTHER" id="PTHR22957:SF187">
    <property type="entry name" value="SMALL G PROTEIN SIGNALING MODULATOR 1"/>
    <property type="match status" value="1"/>
</dbReference>
<dbReference type="SMART" id="SM00164">
    <property type="entry name" value="TBC"/>
    <property type="match status" value="1"/>
</dbReference>
<dbReference type="PANTHER" id="PTHR22957">
    <property type="entry name" value="TBC1 DOMAIN FAMILY MEMBER GTPASE-ACTIVATING PROTEIN"/>
    <property type="match status" value="1"/>
</dbReference>
<feature type="domain" description="Rab-GAP TBC" evidence="7">
    <location>
        <begin position="535"/>
        <end position="922"/>
    </location>
</feature>
<dbReference type="SUPFAM" id="SSF140741">
    <property type="entry name" value="RUN domain-like"/>
    <property type="match status" value="1"/>
</dbReference>
<dbReference type="FunFam" id="1.20.58.900:FF:000002">
    <property type="entry name" value="small G protein signaling modulator 1"/>
    <property type="match status" value="1"/>
</dbReference>
<dbReference type="InterPro" id="IPR021935">
    <property type="entry name" value="SGSM1/2_RBD"/>
</dbReference>
<sequence length="989" mass="113013">MEEAVTRKFVHADSSHIISFCAVVEACMLHGLKRRIAGLLCSNKVAALFMKAAKTFLPAEELCHKVQELEQLIENSNDRSRQSKLANLPPQALKHLWIRTALMEKLLDKIVLYLVENSSAFYEKEAMLMDPVDGPILASLLVGPCALEYTKVKTADHFWTDPSADELVQRHRIHSGHCRQDSPSRRPALIQKRQSSGSMDDRPLMWVRDYVESLHQNSRATLLFGKNNVLVQPRDDMEAIPGYLSLHQTADLMTLKWTPNQLMNGNVGELDSEKSVYWDYAMTIRLEEIVYLHCHQQVNSGGTVVLVSQDGIQRPPLHFPKGGHLLQFLTCLETGLLPHGQLDPPLWNQRGKGKVFPKLRKRSPHGSCDSVSDKEDDEATDYVFRILFPGIQMEHALFMSKSNGISSVALELMDQGVNMWQPTPRKSSCSSCSQNGSSDGSLPNGCNQERAPLKLLCDTMKYQIISRAFYGWLAYCRHLSTVRTHLSALVNTTIVDPDVPSDARGGLSVEVWGRFLKDSSAYEEKEIHRLVYFGGVAPSLRKEVWPFLLGHYQFTMTEKCRLEVFLCAVTLYNSKIIRFTYAPQGMQRSSFTQGFCVFGSVEAVDQIETELRAEEGEIQHTCPPKDITTVTADTPQLPSWEDVIHPVAKDKDSETKMETVSESEVVKDCEITKSQETSEPDKKPEVEENDITTNEQSGYLKAVDTNMNLRSVPEKTNVLKLETEIHNEYFQAPPLGQTLTFQAHKSKSDLDVEPVCPPTAGKDTNSPKTLDMYLINLHRIDKDVRRCDRAYWYFTPENLDKLRNIMYSYVWQHLDTGYVQGMCDLLAPLLVILDDEVMAFSCFTELMKRMNQNFPHGGAMDSHFANMRSLIQILDSELFELMQQNGDYTHFYFCYRWFLLDFKREMVYDDVFSLWETIWAAKYTSSEHFVLFVALALVEMYRDIILENNMDFTDIIKFFNEMAERHNVPQVLMMARDLVHKVQTLIENK</sequence>
<dbReference type="SMART" id="SM00593">
    <property type="entry name" value="RUN"/>
    <property type="match status" value="1"/>
</dbReference>
<feature type="region of interest" description="Disordered" evidence="6">
    <location>
        <begin position="174"/>
        <end position="200"/>
    </location>
</feature>
<dbReference type="InterPro" id="IPR037213">
    <property type="entry name" value="Run_dom_sf"/>
</dbReference>
<dbReference type="Pfam" id="PF12068">
    <property type="entry name" value="PH_RBD"/>
    <property type="match status" value="1"/>
</dbReference>
<evidence type="ECO:0000256" key="4">
    <source>
        <dbReference type="ARBA" id="ARBA00034124"/>
    </source>
</evidence>
<dbReference type="FunFam" id="1.10.472.80:FF:000004">
    <property type="entry name" value="Small G protein signaling modulator 1"/>
    <property type="match status" value="1"/>
</dbReference>
<evidence type="ECO:0000313" key="10">
    <source>
        <dbReference type="Proteomes" id="UP000694389"/>
    </source>
</evidence>
<gene>
    <name evidence="9" type="primary">sgsm1b</name>
</gene>
<dbReference type="InterPro" id="IPR000195">
    <property type="entry name" value="Rab-GAP-TBC_dom"/>
</dbReference>
<dbReference type="InterPro" id="IPR037745">
    <property type="entry name" value="SGSM1/2"/>
</dbReference>
<feature type="coiled-coil region" evidence="5">
    <location>
        <begin position="59"/>
        <end position="86"/>
    </location>
</feature>
<evidence type="ECO:0008006" key="11">
    <source>
        <dbReference type="Google" id="ProtNLM"/>
    </source>
</evidence>
<name>A0A8C4HWN5_DICLA</name>
<dbReference type="AlphaFoldDB" id="A0A8C4HWN5"/>
<dbReference type="PROSITE" id="PS50826">
    <property type="entry name" value="RUN"/>
    <property type="match status" value="1"/>
</dbReference>
<evidence type="ECO:0000256" key="3">
    <source>
        <dbReference type="ARBA" id="ARBA00022490"/>
    </source>
</evidence>
<dbReference type="Pfam" id="PF02759">
    <property type="entry name" value="RUN"/>
    <property type="match status" value="1"/>
</dbReference>
<evidence type="ECO:0000259" key="7">
    <source>
        <dbReference type="PROSITE" id="PS50086"/>
    </source>
</evidence>
<dbReference type="Pfam" id="PF00566">
    <property type="entry name" value="RabGAP-TBC"/>
    <property type="match status" value="1"/>
</dbReference>
<dbReference type="Gene3D" id="1.20.58.900">
    <property type="match status" value="1"/>
</dbReference>
<comment type="similarity">
    <text evidence="4">Belongs to the RUTBC family.</text>
</comment>
<organism evidence="9 10">
    <name type="scientific">Dicentrarchus labrax</name>
    <name type="common">European seabass</name>
    <name type="synonym">Morone labrax</name>
    <dbReference type="NCBI Taxonomy" id="13489"/>
    <lineage>
        <taxon>Eukaryota</taxon>
        <taxon>Metazoa</taxon>
        <taxon>Chordata</taxon>
        <taxon>Craniata</taxon>
        <taxon>Vertebrata</taxon>
        <taxon>Euteleostomi</taxon>
        <taxon>Actinopterygii</taxon>
        <taxon>Neopterygii</taxon>
        <taxon>Teleostei</taxon>
        <taxon>Neoteleostei</taxon>
        <taxon>Acanthomorphata</taxon>
        <taxon>Eupercaria</taxon>
        <taxon>Moronidae</taxon>
        <taxon>Dicentrarchus</taxon>
    </lineage>
</organism>
<evidence type="ECO:0000259" key="8">
    <source>
        <dbReference type="PROSITE" id="PS50826"/>
    </source>
</evidence>
<evidence type="ECO:0000256" key="6">
    <source>
        <dbReference type="SAM" id="MobiDB-lite"/>
    </source>
</evidence>
<dbReference type="Gene3D" id="2.30.29.230">
    <property type="match status" value="1"/>
</dbReference>
<dbReference type="CDD" id="cd15784">
    <property type="entry name" value="PH_RUTBC"/>
    <property type="match status" value="1"/>
</dbReference>
<feature type="region of interest" description="Disordered" evidence="6">
    <location>
        <begin position="671"/>
        <end position="692"/>
    </location>
</feature>
<dbReference type="FunFam" id="1.10.8.270:FF:000006">
    <property type="entry name" value="Small G protein signaling modulator 2"/>
    <property type="match status" value="1"/>
</dbReference>
<keyword evidence="5" id="KW-0175">Coiled coil</keyword>
<keyword evidence="3" id="KW-0963">Cytoplasm</keyword>
<dbReference type="GO" id="GO:0005096">
    <property type="term" value="F:GTPase activator activity"/>
    <property type="evidence" value="ECO:0007669"/>
    <property type="project" value="UniProtKB-KW"/>
</dbReference>
<evidence type="ECO:0000256" key="5">
    <source>
        <dbReference type="SAM" id="Coils"/>
    </source>
</evidence>
<dbReference type="Gene3D" id="1.10.472.80">
    <property type="entry name" value="Ypt/Rab-GAP domain of gyp1p, domain 3"/>
    <property type="match status" value="1"/>
</dbReference>
<dbReference type="GeneTree" id="ENSGT00940000156871"/>
<keyword evidence="2" id="KW-0343">GTPase activation</keyword>
<evidence type="ECO:0000256" key="1">
    <source>
        <dbReference type="ARBA" id="ARBA00004496"/>
    </source>
</evidence>
<evidence type="ECO:0000313" key="9">
    <source>
        <dbReference type="Ensembl" id="ENSDLAP00005048096.1"/>
    </source>
</evidence>
<protein>
    <recommendedName>
        <fullName evidence="11">Small G protein signaling modulator 1</fullName>
    </recommendedName>
</protein>
<dbReference type="Gene3D" id="1.10.8.270">
    <property type="entry name" value="putative rabgap domain of human tbc1 domain family member 14 like domains"/>
    <property type="match status" value="1"/>
</dbReference>
<keyword evidence="10" id="KW-1185">Reference proteome</keyword>
<accession>A0A8C4HWN5</accession>
<evidence type="ECO:0000256" key="2">
    <source>
        <dbReference type="ARBA" id="ARBA00022468"/>
    </source>
</evidence>
<comment type="subcellular location">
    <subcellularLocation>
        <location evidence="1">Cytoplasm</location>
    </subcellularLocation>
</comment>
<feature type="domain" description="RUN" evidence="8">
    <location>
        <begin position="11"/>
        <end position="157"/>
    </location>
</feature>
<dbReference type="PROSITE" id="PS50086">
    <property type="entry name" value="TBC_RABGAP"/>
    <property type="match status" value="1"/>
</dbReference>
<dbReference type="SUPFAM" id="SSF47923">
    <property type="entry name" value="Ypt/Rab-GAP domain of gyp1p"/>
    <property type="match status" value="2"/>
</dbReference>
<proteinExistence type="inferred from homology"/>
<dbReference type="FunFam" id="2.30.29.230:FF:000001">
    <property type="entry name" value="Small G protein signaling modulator 2"/>
    <property type="match status" value="1"/>
</dbReference>
<dbReference type="Proteomes" id="UP000694389">
    <property type="component" value="Unassembled WGS sequence"/>
</dbReference>
<dbReference type="Ensembl" id="ENSDLAT00005051279.2">
    <property type="protein sequence ID" value="ENSDLAP00005048096.1"/>
    <property type="gene ID" value="ENSDLAG00005021027.2"/>
</dbReference>
<dbReference type="InterPro" id="IPR035969">
    <property type="entry name" value="Rab-GAP_TBC_sf"/>
</dbReference>
<reference evidence="9" key="1">
    <citation type="submission" date="2025-08" db="UniProtKB">
        <authorList>
            <consortium name="Ensembl"/>
        </authorList>
    </citation>
    <scope>IDENTIFICATION</scope>
</reference>